<evidence type="ECO:0000313" key="1">
    <source>
        <dbReference type="EMBL" id="KEF61661.1"/>
    </source>
</evidence>
<organism evidence="1 2">
    <name type="scientific">Exophiala aquamarina CBS 119918</name>
    <dbReference type="NCBI Taxonomy" id="1182545"/>
    <lineage>
        <taxon>Eukaryota</taxon>
        <taxon>Fungi</taxon>
        <taxon>Dikarya</taxon>
        <taxon>Ascomycota</taxon>
        <taxon>Pezizomycotina</taxon>
        <taxon>Eurotiomycetes</taxon>
        <taxon>Chaetothyriomycetidae</taxon>
        <taxon>Chaetothyriales</taxon>
        <taxon>Herpotrichiellaceae</taxon>
        <taxon>Exophiala</taxon>
    </lineage>
</organism>
<dbReference type="STRING" id="1182545.A0A072PP43"/>
<evidence type="ECO:0000313" key="2">
    <source>
        <dbReference type="Proteomes" id="UP000027920"/>
    </source>
</evidence>
<dbReference type="OrthoDB" id="5428890at2759"/>
<dbReference type="RefSeq" id="XP_013264251.1">
    <property type="nucleotide sequence ID" value="XM_013408797.1"/>
</dbReference>
<reference evidence="1 2" key="1">
    <citation type="submission" date="2013-03" db="EMBL/GenBank/DDBJ databases">
        <title>The Genome Sequence of Exophiala aquamarina CBS 119918.</title>
        <authorList>
            <consortium name="The Broad Institute Genomics Platform"/>
            <person name="Cuomo C."/>
            <person name="de Hoog S."/>
            <person name="Gorbushina A."/>
            <person name="Walker B."/>
            <person name="Young S.K."/>
            <person name="Zeng Q."/>
            <person name="Gargeya S."/>
            <person name="Fitzgerald M."/>
            <person name="Haas B."/>
            <person name="Abouelleil A."/>
            <person name="Allen A.W."/>
            <person name="Alvarado L."/>
            <person name="Arachchi H.M."/>
            <person name="Berlin A.M."/>
            <person name="Chapman S.B."/>
            <person name="Gainer-Dewar J."/>
            <person name="Goldberg J."/>
            <person name="Griggs A."/>
            <person name="Gujja S."/>
            <person name="Hansen M."/>
            <person name="Howarth C."/>
            <person name="Imamovic A."/>
            <person name="Ireland A."/>
            <person name="Larimer J."/>
            <person name="McCowan C."/>
            <person name="Murphy C."/>
            <person name="Pearson M."/>
            <person name="Poon T.W."/>
            <person name="Priest M."/>
            <person name="Roberts A."/>
            <person name="Saif S."/>
            <person name="Shea T."/>
            <person name="Sisk P."/>
            <person name="Sykes S."/>
            <person name="Wortman J."/>
            <person name="Nusbaum C."/>
            <person name="Birren B."/>
        </authorList>
    </citation>
    <scope>NUCLEOTIDE SEQUENCE [LARGE SCALE GENOMIC DNA]</scope>
    <source>
        <strain evidence="1 2">CBS 119918</strain>
    </source>
</reference>
<dbReference type="GeneID" id="25278167"/>
<gene>
    <name evidence="1" type="ORF">A1O9_03229</name>
</gene>
<dbReference type="VEuPathDB" id="FungiDB:A1O9_03229"/>
<proteinExistence type="predicted"/>
<dbReference type="AlphaFoldDB" id="A0A072PP43"/>
<accession>A0A072PP43</accession>
<protein>
    <submittedName>
        <fullName evidence="1">Uncharacterized protein</fullName>
    </submittedName>
</protein>
<name>A0A072PP43_9EURO</name>
<dbReference type="EMBL" id="AMGV01000002">
    <property type="protein sequence ID" value="KEF61661.1"/>
    <property type="molecule type" value="Genomic_DNA"/>
</dbReference>
<keyword evidence="2" id="KW-1185">Reference proteome</keyword>
<comment type="caution">
    <text evidence="1">The sequence shown here is derived from an EMBL/GenBank/DDBJ whole genome shotgun (WGS) entry which is preliminary data.</text>
</comment>
<dbReference type="Proteomes" id="UP000027920">
    <property type="component" value="Unassembled WGS sequence"/>
</dbReference>
<dbReference type="HOGENOM" id="CLU_1731464_0_0_1"/>
<sequence>MPELTRAELAQQIFIPMPERSAIEERDQERVLNLAVRVSVMVNCSSWSPESGVLELGLFQAPWRQNVTYGQFIGLAFPQTDHPTINDDNLSGNIDLKAAINALKLTKRAKLVFRPTDDLRCHLLLDRRTRTVEIYHHTAFLKKQFKSHEIF</sequence>